<accession>A0AAX6MT19</accession>
<dbReference type="AlphaFoldDB" id="A0AAX6MT19"/>
<dbReference type="PANTHER" id="PTHR47706">
    <property type="entry name" value="NMRA-LIKE FAMILY PROTEIN"/>
    <property type="match status" value="1"/>
</dbReference>
<dbReference type="SUPFAM" id="SSF51735">
    <property type="entry name" value="NAD(P)-binding Rossmann-fold domains"/>
    <property type="match status" value="1"/>
</dbReference>
<evidence type="ECO:0000313" key="5">
    <source>
        <dbReference type="Proteomes" id="UP001369815"/>
    </source>
</evidence>
<dbReference type="InterPro" id="IPR051609">
    <property type="entry name" value="NmrA/Isoflavone_reductase-like"/>
</dbReference>
<keyword evidence="5" id="KW-1185">Reference proteome</keyword>
<evidence type="ECO:0000313" key="4">
    <source>
        <dbReference type="EMBL" id="KAK6955656.1"/>
    </source>
</evidence>
<organism evidence="4 5">
    <name type="scientific">Daldinia eschscholtzii</name>
    <dbReference type="NCBI Taxonomy" id="292717"/>
    <lineage>
        <taxon>Eukaryota</taxon>
        <taxon>Fungi</taxon>
        <taxon>Dikarya</taxon>
        <taxon>Ascomycota</taxon>
        <taxon>Pezizomycotina</taxon>
        <taxon>Sordariomycetes</taxon>
        <taxon>Xylariomycetidae</taxon>
        <taxon>Xylariales</taxon>
        <taxon>Hypoxylaceae</taxon>
        <taxon>Daldinia</taxon>
    </lineage>
</organism>
<evidence type="ECO:0000256" key="2">
    <source>
        <dbReference type="ARBA" id="ARBA00023002"/>
    </source>
</evidence>
<dbReference type="InterPro" id="IPR008030">
    <property type="entry name" value="NmrA-like"/>
</dbReference>
<dbReference type="Pfam" id="PF05368">
    <property type="entry name" value="NmrA"/>
    <property type="match status" value="1"/>
</dbReference>
<sequence>MPQANHVKNIAIVGATGTVGKFIVAELLHLGKDEITAITRKSSSASNDIPKGVKVAKVDYDDESTLVDALKGQDALIITMDTRAAPDTQSKLIRAAAAANVPFVLPNEWGCDMADEAMGKDILIGDIELSARKLVEELGKSSWIGVATGFWYEYSLGFGQETYGMDWKTRTWTFFDNGETKMNTTTWPQVGRAVAKLLSLPIEPEKERVPSLSSYKNKFVYVSSFRLSQKDMFAAVLRVTGTKESDWKIEYEESDKRFQDARKRLFDGDTLAYPQLLYSRVFRDGCNDFEGKYGSVINDVLGLPKEDLDEATRIAIDRAEKGLKYHQAKYN</sequence>
<comment type="caution">
    <text evidence="4">The sequence shown here is derived from an EMBL/GenBank/DDBJ whole genome shotgun (WGS) entry which is preliminary data.</text>
</comment>
<keyword evidence="2" id="KW-0560">Oxidoreductase</keyword>
<proteinExistence type="predicted"/>
<dbReference type="PANTHER" id="PTHR47706:SF7">
    <property type="entry name" value="CIPA-LIKE, PUTATIVE (AFU_ORTHOLOGUE AFUA_1G01630)-RELATED"/>
    <property type="match status" value="1"/>
</dbReference>
<dbReference type="InterPro" id="IPR036291">
    <property type="entry name" value="NAD(P)-bd_dom_sf"/>
</dbReference>
<name>A0AAX6MT19_9PEZI</name>
<dbReference type="Proteomes" id="UP001369815">
    <property type="component" value="Unassembled WGS sequence"/>
</dbReference>
<protein>
    <recommendedName>
        <fullName evidence="3">NmrA-like domain-containing protein</fullName>
    </recommendedName>
</protein>
<dbReference type="Gene3D" id="3.40.50.720">
    <property type="entry name" value="NAD(P)-binding Rossmann-like Domain"/>
    <property type="match status" value="1"/>
</dbReference>
<feature type="domain" description="NmrA-like" evidence="3">
    <location>
        <begin position="8"/>
        <end position="204"/>
    </location>
</feature>
<evidence type="ECO:0000259" key="3">
    <source>
        <dbReference type="Pfam" id="PF05368"/>
    </source>
</evidence>
<dbReference type="Gene3D" id="3.90.25.10">
    <property type="entry name" value="UDP-galactose 4-epimerase, domain 1"/>
    <property type="match status" value="1"/>
</dbReference>
<dbReference type="CDD" id="cd05259">
    <property type="entry name" value="PCBER_SDR_a"/>
    <property type="match status" value="1"/>
</dbReference>
<dbReference type="InterPro" id="IPR045312">
    <property type="entry name" value="PCBER-like"/>
</dbReference>
<gene>
    <name evidence="4" type="ORF">Daesc_003299</name>
</gene>
<reference evidence="4 5" key="1">
    <citation type="journal article" date="2024" name="Front Chem Biol">
        <title>Unveiling the potential of Daldinia eschscholtzii MFLUCC 19-0629 through bioactivity and bioinformatics studies for enhanced sustainable agriculture production.</title>
        <authorList>
            <person name="Brooks S."/>
            <person name="Weaver J.A."/>
            <person name="Klomchit A."/>
            <person name="Alharthi S.A."/>
            <person name="Onlamun T."/>
            <person name="Nurani R."/>
            <person name="Vong T.K."/>
            <person name="Alberti F."/>
            <person name="Greco C."/>
        </authorList>
    </citation>
    <scope>NUCLEOTIDE SEQUENCE [LARGE SCALE GENOMIC DNA]</scope>
    <source>
        <strain evidence="4">MFLUCC 19-0629</strain>
    </source>
</reference>
<keyword evidence="1" id="KW-0521">NADP</keyword>
<dbReference type="GO" id="GO:0016491">
    <property type="term" value="F:oxidoreductase activity"/>
    <property type="evidence" value="ECO:0007669"/>
    <property type="project" value="UniProtKB-KW"/>
</dbReference>
<dbReference type="EMBL" id="JBANMG010000003">
    <property type="protein sequence ID" value="KAK6955656.1"/>
    <property type="molecule type" value="Genomic_DNA"/>
</dbReference>
<evidence type="ECO:0000256" key="1">
    <source>
        <dbReference type="ARBA" id="ARBA00022857"/>
    </source>
</evidence>